<name>A0A510JK02_9FUSO</name>
<dbReference type="InterPro" id="IPR046348">
    <property type="entry name" value="SIS_dom_sf"/>
</dbReference>
<sequence>MIISKLEKKENFTNNENEIADYILKHLDEVHLLSAESLAKKAFVSKATVVRFCRKLGVEGYRDFQRSLDKEVEEMMKIKGLLSEEPVNSETKYDEIISIIPSLYERVIGATKLNLDTPVMEKIIEKLKNVKKIEIYGTGISYILAKLASFKFMTLGIESAAYDGLNEHYVISTEKGKKDMTLIISLSGNNPYMIRIAEYLKKRNVFVVGIGNGSSEEIKKACSEYIEIHAPNYILSFEMASLFTGINYVLDIFFTSLLVSNYYKNINTSLEVSKNYETNEPKVSKK</sequence>
<dbReference type="PROSITE" id="PS51071">
    <property type="entry name" value="HTH_RPIR"/>
    <property type="match status" value="1"/>
</dbReference>
<dbReference type="PROSITE" id="PS51464">
    <property type="entry name" value="SIS"/>
    <property type="match status" value="1"/>
</dbReference>
<evidence type="ECO:0000259" key="4">
    <source>
        <dbReference type="PROSITE" id="PS51071"/>
    </source>
</evidence>
<dbReference type="Proteomes" id="UP000321892">
    <property type="component" value="Chromosome"/>
</dbReference>
<gene>
    <name evidence="6" type="ORF">JCM16775_2372</name>
</gene>
<dbReference type="Pfam" id="PF01380">
    <property type="entry name" value="SIS"/>
    <property type="match status" value="1"/>
</dbReference>
<dbReference type="InterPro" id="IPR001347">
    <property type="entry name" value="SIS_dom"/>
</dbReference>
<dbReference type="PANTHER" id="PTHR30514">
    <property type="entry name" value="GLUCOKINASE"/>
    <property type="match status" value="1"/>
</dbReference>
<evidence type="ECO:0000313" key="6">
    <source>
        <dbReference type="EMBL" id="BBM39640.1"/>
    </source>
</evidence>
<reference evidence="6 7" key="1">
    <citation type="submission" date="2019-07" db="EMBL/GenBank/DDBJ databases">
        <title>Complete Genome Sequence of Leptotrichia hofstadii Strain JCM16775.</title>
        <authorList>
            <person name="Watanabe S."/>
            <person name="Cui L."/>
        </authorList>
    </citation>
    <scope>NUCLEOTIDE SEQUENCE [LARGE SCALE GENOMIC DNA]</scope>
    <source>
        <strain evidence="6 7">JCM16775</strain>
    </source>
</reference>
<dbReference type="SUPFAM" id="SSF46689">
    <property type="entry name" value="Homeodomain-like"/>
    <property type="match status" value="1"/>
</dbReference>
<dbReference type="EMBL" id="AP019823">
    <property type="protein sequence ID" value="BBM39640.1"/>
    <property type="molecule type" value="Genomic_DNA"/>
</dbReference>
<evidence type="ECO:0000256" key="3">
    <source>
        <dbReference type="ARBA" id="ARBA00023163"/>
    </source>
</evidence>
<evidence type="ECO:0000313" key="7">
    <source>
        <dbReference type="Proteomes" id="UP000321892"/>
    </source>
</evidence>
<protein>
    <submittedName>
        <fullName evidence="6">RpiR family transcriptional regulator</fullName>
    </submittedName>
</protein>
<organism evidence="6 7">
    <name type="scientific">Leptotrichia hofstadii</name>
    <dbReference type="NCBI Taxonomy" id="157688"/>
    <lineage>
        <taxon>Bacteria</taxon>
        <taxon>Fusobacteriati</taxon>
        <taxon>Fusobacteriota</taxon>
        <taxon>Fusobacteriia</taxon>
        <taxon>Fusobacteriales</taxon>
        <taxon>Leptotrichiaceae</taxon>
        <taxon>Leptotrichia</taxon>
    </lineage>
</organism>
<dbReference type="GO" id="GO:1901135">
    <property type="term" value="P:carbohydrate derivative metabolic process"/>
    <property type="evidence" value="ECO:0007669"/>
    <property type="project" value="InterPro"/>
</dbReference>
<evidence type="ECO:0000256" key="2">
    <source>
        <dbReference type="ARBA" id="ARBA00023125"/>
    </source>
</evidence>
<dbReference type="AlphaFoldDB" id="A0A510JK02"/>
<dbReference type="GO" id="GO:0003677">
    <property type="term" value="F:DNA binding"/>
    <property type="evidence" value="ECO:0007669"/>
    <property type="project" value="UniProtKB-KW"/>
</dbReference>
<accession>A0A510JK02</accession>
<dbReference type="InterPro" id="IPR036388">
    <property type="entry name" value="WH-like_DNA-bd_sf"/>
</dbReference>
<dbReference type="GO" id="GO:0003700">
    <property type="term" value="F:DNA-binding transcription factor activity"/>
    <property type="evidence" value="ECO:0007669"/>
    <property type="project" value="InterPro"/>
</dbReference>
<dbReference type="KEGG" id="lhf:JCM16775_2372"/>
<dbReference type="OrthoDB" id="3684496at2"/>
<keyword evidence="3" id="KW-0804">Transcription</keyword>
<dbReference type="RefSeq" id="WP_026745103.1">
    <property type="nucleotide sequence ID" value="NZ_AP019823.1"/>
</dbReference>
<feature type="domain" description="SIS" evidence="5">
    <location>
        <begin position="123"/>
        <end position="263"/>
    </location>
</feature>
<dbReference type="CDD" id="cd05013">
    <property type="entry name" value="SIS_RpiR"/>
    <property type="match status" value="1"/>
</dbReference>
<dbReference type="InterPro" id="IPR000281">
    <property type="entry name" value="HTH_RpiR"/>
</dbReference>
<keyword evidence="2" id="KW-0238">DNA-binding</keyword>
<dbReference type="Gene3D" id="3.40.50.10490">
    <property type="entry name" value="Glucose-6-phosphate isomerase like protein, domain 1"/>
    <property type="match status" value="1"/>
</dbReference>
<dbReference type="PANTHER" id="PTHR30514:SF1">
    <property type="entry name" value="HTH-TYPE TRANSCRIPTIONAL REGULATOR HEXR-RELATED"/>
    <property type="match status" value="1"/>
</dbReference>
<dbReference type="Gene3D" id="1.10.10.10">
    <property type="entry name" value="Winged helix-like DNA-binding domain superfamily/Winged helix DNA-binding domain"/>
    <property type="match status" value="1"/>
</dbReference>
<dbReference type="InterPro" id="IPR035472">
    <property type="entry name" value="RpiR-like_SIS"/>
</dbReference>
<evidence type="ECO:0000256" key="1">
    <source>
        <dbReference type="ARBA" id="ARBA00023015"/>
    </source>
</evidence>
<dbReference type="Pfam" id="PF01418">
    <property type="entry name" value="HTH_6"/>
    <property type="match status" value="1"/>
</dbReference>
<dbReference type="InterPro" id="IPR009057">
    <property type="entry name" value="Homeodomain-like_sf"/>
</dbReference>
<keyword evidence="1" id="KW-0805">Transcription regulation</keyword>
<dbReference type="InterPro" id="IPR047640">
    <property type="entry name" value="RpiR-like"/>
</dbReference>
<dbReference type="SUPFAM" id="SSF53697">
    <property type="entry name" value="SIS domain"/>
    <property type="match status" value="1"/>
</dbReference>
<dbReference type="GO" id="GO:0097367">
    <property type="term" value="F:carbohydrate derivative binding"/>
    <property type="evidence" value="ECO:0007669"/>
    <property type="project" value="InterPro"/>
</dbReference>
<evidence type="ECO:0000259" key="5">
    <source>
        <dbReference type="PROSITE" id="PS51464"/>
    </source>
</evidence>
<keyword evidence="7" id="KW-1185">Reference proteome</keyword>
<proteinExistence type="predicted"/>
<feature type="domain" description="HTH rpiR-type" evidence="4">
    <location>
        <begin position="1"/>
        <end position="75"/>
    </location>
</feature>